<dbReference type="GO" id="GO:0000049">
    <property type="term" value="F:tRNA binding"/>
    <property type="evidence" value="ECO:0007669"/>
    <property type="project" value="UniProtKB-KW"/>
</dbReference>
<evidence type="ECO:0000256" key="2">
    <source>
        <dbReference type="ARBA" id="ARBA00022555"/>
    </source>
</evidence>
<dbReference type="EMBL" id="AP011803">
    <property type="protein sequence ID" value="BAL59675.1"/>
    <property type="molecule type" value="Genomic_DNA"/>
</dbReference>
<evidence type="ECO:0000256" key="1">
    <source>
        <dbReference type="ARBA" id="ARBA00022490"/>
    </source>
</evidence>
<evidence type="ECO:0000256" key="7">
    <source>
        <dbReference type="ARBA" id="ARBA00022884"/>
    </source>
</evidence>
<dbReference type="InterPro" id="IPR014729">
    <property type="entry name" value="Rossmann-like_a/b/a_fold"/>
</dbReference>
<evidence type="ECO:0000256" key="6">
    <source>
        <dbReference type="ARBA" id="ARBA00022840"/>
    </source>
</evidence>
<dbReference type="AlphaFoldDB" id="H5SVP6"/>
<dbReference type="GO" id="GO:0005524">
    <property type="term" value="F:ATP binding"/>
    <property type="evidence" value="ECO:0007669"/>
    <property type="project" value="UniProtKB-KW"/>
</dbReference>
<dbReference type="GO" id="GO:0008168">
    <property type="term" value="F:methyltransferase activity"/>
    <property type="evidence" value="ECO:0007669"/>
    <property type="project" value="UniProtKB-KW"/>
</dbReference>
<dbReference type="Gene3D" id="3.40.50.620">
    <property type="entry name" value="HUPs"/>
    <property type="match status" value="1"/>
</dbReference>
<feature type="active site" description="Nucleophile" evidence="10">
    <location>
        <position position="104"/>
    </location>
</feature>
<proteinExistence type="inferred from homology"/>
<dbReference type="EC" id="2.8.1.13" evidence="10"/>
<dbReference type="NCBIfam" id="NF001138">
    <property type="entry name" value="PRK00143.1"/>
    <property type="match status" value="1"/>
</dbReference>
<dbReference type="InterPro" id="IPR046885">
    <property type="entry name" value="MnmA-like_C"/>
</dbReference>
<dbReference type="InterPro" id="IPR046884">
    <property type="entry name" value="MnmA-like_central"/>
</dbReference>
<dbReference type="FunFam" id="2.30.30.280:FF:000001">
    <property type="entry name" value="tRNA-specific 2-thiouridylase MnmA"/>
    <property type="match status" value="1"/>
</dbReference>
<feature type="binding site" evidence="10">
    <location>
        <position position="40"/>
    </location>
    <ligand>
        <name>ATP</name>
        <dbReference type="ChEBI" id="CHEBI:30616"/>
    </ligand>
</feature>
<keyword evidence="13" id="KW-0489">Methyltransferase</keyword>
<name>H5SVP6_ACEAU</name>
<dbReference type="Pfam" id="PF20259">
    <property type="entry name" value="tRNA_Me_trans_M"/>
    <property type="match status" value="1"/>
</dbReference>
<evidence type="ECO:0000256" key="8">
    <source>
        <dbReference type="ARBA" id="ARBA00023157"/>
    </source>
</evidence>
<organism evidence="13">
    <name type="scientific">Acetithermum autotrophicum</name>
    <dbReference type="NCBI Taxonomy" id="1446466"/>
    <lineage>
        <taxon>Bacteria</taxon>
        <taxon>Candidatus Bipolaricaulota</taxon>
        <taxon>Candidatus Acetithermum</taxon>
    </lineage>
</organism>
<feature type="region of interest" description="Interaction with tRNA" evidence="10">
    <location>
        <begin position="314"/>
        <end position="315"/>
    </location>
</feature>
<dbReference type="PANTHER" id="PTHR11933">
    <property type="entry name" value="TRNA 5-METHYLAMINOMETHYL-2-THIOURIDYLATE -METHYLTRANSFERASE"/>
    <property type="match status" value="1"/>
</dbReference>
<dbReference type="Gene3D" id="2.30.30.280">
    <property type="entry name" value="Adenine nucleotide alpha hydrolases-like domains"/>
    <property type="match status" value="1"/>
</dbReference>
<dbReference type="HAMAP" id="MF_00144">
    <property type="entry name" value="tRNA_thiouridyl_MnmA"/>
    <property type="match status" value="1"/>
</dbReference>
<keyword evidence="2 10" id="KW-0820">tRNA-binding</keyword>
<feature type="active site" description="Cysteine persulfide intermediate" evidence="10">
    <location>
        <position position="200"/>
    </location>
</feature>
<dbReference type="InterPro" id="IPR023382">
    <property type="entry name" value="MnmA-like_central_sf"/>
</dbReference>
<keyword evidence="1 10" id="KW-0963">Cytoplasm</keyword>
<keyword evidence="3 10" id="KW-0808">Transferase</keyword>
<dbReference type="GO" id="GO:0032259">
    <property type="term" value="P:methylation"/>
    <property type="evidence" value="ECO:0007669"/>
    <property type="project" value="UniProtKB-KW"/>
</dbReference>
<feature type="binding site" evidence="10">
    <location>
        <position position="128"/>
    </location>
    <ligand>
        <name>ATP</name>
        <dbReference type="ChEBI" id="CHEBI:30616"/>
    </ligand>
</feature>
<evidence type="ECO:0000256" key="5">
    <source>
        <dbReference type="ARBA" id="ARBA00022741"/>
    </source>
</evidence>
<dbReference type="GO" id="GO:0005737">
    <property type="term" value="C:cytoplasm"/>
    <property type="evidence" value="ECO:0007669"/>
    <property type="project" value="UniProtKB-SubCell"/>
</dbReference>
<dbReference type="Pfam" id="PF03054">
    <property type="entry name" value="tRNA_Me_trans"/>
    <property type="match status" value="1"/>
</dbReference>
<dbReference type="Pfam" id="PF20258">
    <property type="entry name" value="tRNA_Me_trans_C"/>
    <property type="match status" value="1"/>
</dbReference>
<reference evidence="13" key="1">
    <citation type="journal article" date="2005" name="Environ. Microbiol.">
        <title>Genetic and functional properties of uncultivated thermophilic crenarchaeotes from a subsurface gold mine as revealed by analysis of genome fragments.</title>
        <authorList>
            <person name="Nunoura T."/>
            <person name="Hirayama H."/>
            <person name="Takami H."/>
            <person name="Oida H."/>
            <person name="Nishi S."/>
            <person name="Shimamura S."/>
            <person name="Suzuki Y."/>
            <person name="Inagaki F."/>
            <person name="Takai K."/>
            <person name="Nealson K.H."/>
            <person name="Horikoshi K."/>
        </authorList>
    </citation>
    <scope>NUCLEOTIDE SEQUENCE</scope>
</reference>
<evidence type="ECO:0000259" key="12">
    <source>
        <dbReference type="Pfam" id="PF20259"/>
    </source>
</evidence>
<sequence>MLYNGLAMKRVLVGMSGGVDSSVAALLLKEQGYEVIGVTLNLWSYEDRQEPYNECCSLEVRTVAQQLGIEHHFVDAGREFKERVVDVFLTEHALGRTPSPCGRCNRLVRFPILLELAERFGCEYLATGHHARIAVEDGIYYLLTSRDPIKDQSYFLYGLTQAQLRKILFPVGDLLKSEVWQIAKAHNLVAARKPESMDLCFIPRGDYRAYLREKLDGALVKPGEIVDTSGRVVGRHEGLAFYTIGQRHGLGVALGQRVYVVGFDYEQNRLIVGDEGALFSEGLIATDVNFIYPLDLTPQSPPSLGEGSITVKIRYRSPRVPATLELLEDGRVRVRFAQPQRAVTPGQIAVFYEGERVLGGGIIERVLRQADVPGPVAENSVLVEHR</sequence>
<dbReference type="FunFam" id="2.40.30.10:FF:000023">
    <property type="entry name" value="tRNA-specific 2-thiouridylase MnmA"/>
    <property type="match status" value="1"/>
</dbReference>
<feature type="site" description="Interaction with tRNA" evidence="10">
    <location>
        <position position="129"/>
    </location>
</feature>
<dbReference type="CDD" id="cd01998">
    <property type="entry name" value="MnmA_TRMU-like"/>
    <property type="match status" value="1"/>
</dbReference>
<feature type="site" description="Interaction with tRNA" evidence="10">
    <location>
        <position position="347"/>
    </location>
</feature>
<protein>
    <recommendedName>
        <fullName evidence="10">tRNA-specific 2-thiouridylase MnmA</fullName>
        <ecNumber evidence="10">2.8.1.13</ecNumber>
    </recommendedName>
</protein>
<dbReference type="PANTHER" id="PTHR11933:SF5">
    <property type="entry name" value="MITOCHONDRIAL TRNA-SPECIFIC 2-THIOURIDYLASE 1"/>
    <property type="match status" value="1"/>
</dbReference>
<accession>H5SVP6</accession>
<dbReference type="InterPro" id="IPR004506">
    <property type="entry name" value="MnmA-like"/>
</dbReference>
<comment type="function">
    <text evidence="10">Catalyzes the 2-thiolation of uridine at the wobble position (U34) of tRNA, leading to the formation of s(2)U34.</text>
</comment>
<keyword evidence="6 10" id="KW-0067">ATP-binding</keyword>
<dbReference type="SUPFAM" id="SSF52402">
    <property type="entry name" value="Adenine nucleotide alpha hydrolases-like"/>
    <property type="match status" value="1"/>
</dbReference>
<evidence type="ECO:0000313" key="13">
    <source>
        <dbReference type="EMBL" id="BAL59675.1"/>
    </source>
</evidence>
<keyword evidence="8" id="KW-1015">Disulfide bond</keyword>
<comment type="similarity">
    <text evidence="10">Belongs to the MnmA/TRMU family.</text>
</comment>
<feature type="domain" description="tRNA-specific 2-thiouridylase MnmA-like C-terminal" evidence="11">
    <location>
        <begin position="282"/>
        <end position="363"/>
    </location>
</feature>
<comment type="catalytic activity">
    <reaction evidence="9 10">
        <text>S-sulfanyl-L-cysteinyl-[protein] + uridine(34) in tRNA + AH2 + ATP = 2-thiouridine(34) in tRNA + L-cysteinyl-[protein] + A + AMP + diphosphate + H(+)</text>
        <dbReference type="Rhea" id="RHEA:47032"/>
        <dbReference type="Rhea" id="RHEA-COMP:10131"/>
        <dbReference type="Rhea" id="RHEA-COMP:11726"/>
        <dbReference type="Rhea" id="RHEA-COMP:11727"/>
        <dbReference type="Rhea" id="RHEA-COMP:11728"/>
        <dbReference type="ChEBI" id="CHEBI:13193"/>
        <dbReference type="ChEBI" id="CHEBI:15378"/>
        <dbReference type="ChEBI" id="CHEBI:17499"/>
        <dbReference type="ChEBI" id="CHEBI:29950"/>
        <dbReference type="ChEBI" id="CHEBI:30616"/>
        <dbReference type="ChEBI" id="CHEBI:33019"/>
        <dbReference type="ChEBI" id="CHEBI:61963"/>
        <dbReference type="ChEBI" id="CHEBI:65315"/>
        <dbReference type="ChEBI" id="CHEBI:87170"/>
        <dbReference type="ChEBI" id="CHEBI:456215"/>
        <dbReference type="EC" id="2.8.1.13"/>
    </reaction>
</comment>
<dbReference type="GO" id="GO:0103016">
    <property type="term" value="F:tRNA-uridine 2-sulfurtransferase activity"/>
    <property type="evidence" value="ECO:0007669"/>
    <property type="project" value="UniProtKB-EC"/>
</dbReference>
<evidence type="ECO:0000256" key="3">
    <source>
        <dbReference type="ARBA" id="ARBA00022679"/>
    </source>
</evidence>
<keyword evidence="7 10" id="KW-0694">RNA-binding</keyword>
<evidence type="ECO:0000256" key="4">
    <source>
        <dbReference type="ARBA" id="ARBA00022694"/>
    </source>
</evidence>
<evidence type="ECO:0000256" key="9">
    <source>
        <dbReference type="ARBA" id="ARBA00051542"/>
    </source>
</evidence>
<dbReference type="Gene3D" id="2.40.30.10">
    <property type="entry name" value="Translation factors"/>
    <property type="match status" value="1"/>
</dbReference>
<comment type="subcellular location">
    <subcellularLocation>
        <location evidence="10">Cytoplasm</location>
    </subcellularLocation>
</comment>
<reference evidence="13" key="2">
    <citation type="journal article" date="2012" name="PLoS ONE">
        <title>A Deeply Branching Thermophilic Bacterium with an Ancient Acetyl-CoA Pathway Dominates a Subsurface Ecosystem.</title>
        <authorList>
            <person name="Takami H."/>
            <person name="Noguchi H."/>
            <person name="Takaki Y."/>
            <person name="Uchiyama I."/>
            <person name="Toyoda A."/>
            <person name="Nishi S."/>
            <person name="Chee G.-J."/>
            <person name="Arai W."/>
            <person name="Nunoura T."/>
            <person name="Itoh T."/>
            <person name="Hattori M."/>
            <person name="Takai K."/>
        </authorList>
    </citation>
    <scope>NUCLEOTIDE SEQUENCE</scope>
</reference>
<evidence type="ECO:0000256" key="10">
    <source>
        <dbReference type="HAMAP-Rule" id="MF_00144"/>
    </source>
</evidence>
<evidence type="ECO:0000259" key="11">
    <source>
        <dbReference type="Pfam" id="PF20258"/>
    </source>
</evidence>
<gene>
    <name evidence="10" type="primary">mnmA</name>
    <name evidence="13" type="ORF">HGMM_OP4C311</name>
</gene>
<keyword evidence="4 10" id="KW-0819">tRNA processing</keyword>
<dbReference type="GO" id="GO:0002143">
    <property type="term" value="P:tRNA wobble position uridine thiolation"/>
    <property type="evidence" value="ECO:0007669"/>
    <property type="project" value="TreeGrafter"/>
</dbReference>
<feature type="region of interest" description="Interaction with tRNA" evidence="10">
    <location>
        <begin position="150"/>
        <end position="152"/>
    </location>
</feature>
<feature type="binding site" evidence="10">
    <location>
        <begin position="14"/>
        <end position="21"/>
    </location>
    <ligand>
        <name>ATP</name>
        <dbReference type="ChEBI" id="CHEBI:30616"/>
    </ligand>
</feature>
<keyword evidence="5 10" id="KW-0547">Nucleotide-binding</keyword>
<comment type="caution">
    <text evidence="10">Lacks conserved residue(s) required for the propagation of feature annotation.</text>
</comment>
<dbReference type="NCBIfam" id="TIGR00420">
    <property type="entry name" value="trmU"/>
    <property type="match status" value="1"/>
</dbReference>
<feature type="domain" description="tRNA-specific 2-thiouridylase MnmA-like central" evidence="12">
    <location>
        <begin position="220"/>
        <end position="274"/>
    </location>
</feature>